<dbReference type="GO" id="GO:0005634">
    <property type="term" value="C:nucleus"/>
    <property type="evidence" value="ECO:0007669"/>
    <property type="project" value="UniProtKB-SubCell"/>
</dbReference>
<dbReference type="OrthoDB" id="270392at2759"/>
<name>A0A9W6UB95_9STRA</name>
<dbReference type="Gene3D" id="1.10.150.390">
    <property type="match status" value="1"/>
</dbReference>
<dbReference type="Gene3D" id="1.10.132.30">
    <property type="match status" value="1"/>
</dbReference>
<feature type="compositionally biased region" description="Basic and acidic residues" evidence="15">
    <location>
        <begin position="503"/>
        <end position="513"/>
    </location>
</feature>
<protein>
    <recommendedName>
        <fullName evidence="14">DNA-directed RNA polymerase subunit</fullName>
        <ecNumber evidence="14">2.7.7.6</ecNumber>
    </recommendedName>
</protein>
<dbReference type="SUPFAM" id="SSF64484">
    <property type="entry name" value="beta and beta-prime subunits of DNA dependent RNA-polymerase"/>
    <property type="match status" value="1"/>
</dbReference>
<dbReference type="FunFam" id="1.10.150.390:FF:000004">
    <property type="entry name" value="DNA-directed RNA polymerase subunit"/>
    <property type="match status" value="1"/>
</dbReference>
<dbReference type="InterPro" id="IPR006592">
    <property type="entry name" value="RNA_pol_N"/>
</dbReference>
<feature type="region of interest" description="Disordered" evidence="15">
    <location>
        <begin position="1535"/>
        <end position="1564"/>
    </location>
</feature>
<evidence type="ECO:0000256" key="13">
    <source>
        <dbReference type="ARBA" id="ARBA00058108"/>
    </source>
</evidence>
<dbReference type="CDD" id="cd02736">
    <property type="entry name" value="RNAP_III_Rpc1_C"/>
    <property type="match status" value="1"/>
</dbReference>
<dbReference type="Gene3D" id="6.20.50.80">
    <property type="match status" value="1"/>
</dbReference>
<evidence type="ECO:0000256" key="4">
    <source>
        <dbReference type="ARBA" id="ARBA00022478"/>
    </source>
</evidence>
<dbReference type="Pfam" id="PF04983">
    <property type="entry name" value="RNA_pol_Rpb1_3"/>
    <property type="match status" value="1"/>
</dbReference>
<dbReference type="Gene3D" id="6.10.250.2940">
    <property type="match status" value="1"/>
</dbReference>
<dbReference type="CDD" id="cd02583">
    <property type="entry name" value="RNAP_III_RPC1_N"/>
    <property type="match status" value="1"/>
</dbReference>
<feature type="compositionally biased region" description="Low complexity" evidence="15">
    <location>
        <begin position="551"/>
        <end position="567"/>
    </location>
</feature>
<dbReference type="Gene3D" id="3.30.1490.180">
    <property type="entry name" value="RNA polymerase ii"/>
    <property type="match status" value="1"/>
</dbReference>
<evidence type="ECO:0000256" key="7">
    <source>
        <dbReference type="ARBA" id="ARBA00022723"/>
    </source>
</evidence>
<evidence type="ECO:0000313" key="17">
    <source>
        <dbReference type="EMBL" id="GMF28865.1"/>
    </source>
</evidence>
<feature type="compositionally biased region" description="Acidic residues" evidence="15">
    <location>
        <begin position="1550"/>
        <end position="1563"/>
    </location>
</feature>
<comment type="subunit">
    <text evidence="3">Component of the RNA polymerase III (Pol III) complex consisting of 17 subunits.</text>
</comment>
<organism evidence="17 18">
    <name type="scientific">Phytophthora lilii</name>
    <dbReference type="NCBI Taxonomy" id="2077276"/>
    <lineage>
        <taxon>Eukaryota</taxon>
        <taxon>Sar</taxon>
        <taxon>Stramenopiles</taxon>
        <taxon>Oomycota</taxon>
        <taxon>Peronosporomycetes</taxon>
        <taxon>Peronosporales</taxon>
        <taxon>Peronosporaceae</taxon>
        <taxon>Phytophthora</taxon>
    </lineage>
</organism>
<evidence type="ECO:0000256" key="11">
    <source>
        <dbReference type="ARBA" id="ARBA00023242"/>
    </source>
</evidence>
<dbReference type="EMBL" id="BSXW01000741">
    <property type="protein sequence ID" value="GMF28865.1"/>
    <property type="molecule type" value="Genomic_DNA"/>
</dbReference>
<keyword evidence="5 14" id="KW-0808">Transferase</keyword>
<sequence length="2017" mass="222230">MLTQCWNDIYRLYPRWFEPCLTVQLPSGGALGDMGTATIKAKEVATRGTCCTIDLRKLESGQPLESSDDNEGLALDVVSPRHAISADSQAEELMFKYDCDIAISSSTLVTLFDSDTSTRFAHVIESVVEGSTGGRTAYYIWQLEDKRILVRSTIHASMVTYAPKAVDTPSTAPAPSDKKMPEEQKQTITPLSVFVKPDYHLLGVEEQLTTSERCRFWLHSWLRGGAAVLVARVDPVNGVVSSWSTPSAKFQWLSSLFTALGDIPVGNYLLRPHDGIGSSTFGKRRGGMEVLMATAEPSDEKPVVDLYSFMPKTNAVGSAITLQSMDSVCAVLPAWNLHNRIPYTFQTGIQIRQDQALEVRELYQGIEKGSARQLRSPEPSQARDSKLRLLRGGQAASIFPMYLPAVHSASLPQTSRRVHSTAFVPAPAPRTSRRRPPPQRTRQASSAEEREPPAPRRSSVAITPSTWLPSQMATVRCSHERHSVPVPHEPVVRPAIRQSAAWDARRQDAERARARAAQPAGEAARAGERPAGQDQPPELRAAVGRGHDAAGRAARALQGPVQGADARAGGRRRAGQAAGRVQQEGHVRHVPPQAGGLRGPLRLHPAGAAGVPHRLLQGDHGDPAEHLQELQSRVAAAGGARGLLEEDERPQSRCVETRGTQEEDRDAVQEDGQVSFRAKATHDLRNVFVAQFAEAQANNPELGAHLPKAQEDLSPLVVQQLFKEIPDQDCELLWVDADGGRPEKLILNAVLVPPVCIRPSVAMDGGTGSNEDDITVKLQEIVQVNFALRAALQKGASLKMVMEDWDFLQIQVAQLMNGDTPGLVKPPGSKSGIRGLCQRLKGKQGRFRGNLSGKRVDFSGRTVISPDPNLRIDQVGVPEHVAKTMTYPEKVTRYNIEKLRKCVVNGPNVHPGANIIRIEGQKFTKNLMYGDRASLADELKIGDIVERHMEDGDIVLFNRQPSLHKMSIMSHRVKVMPWRTFRFNECVCSPYNADFDGDEMNMHLPQTEEARTEAITLMGVEQNLITPRNGEPLVAATQDFLTASYLLTQKNIFFNREQFCQVISIMSDANEHIELPPPAIVLPVRLWTGKQVISLLVKPNSQTKVLVNLELKERNYTNNKYMCWKDGYVCFRNSELICGNLGKKTLGDGSKQGLFYVLIRDHGSHEAARCMNRLAKLCARWLGNFKGFSIGIDDVTPSEELAKEKEKLLQAGYDAANNSIEEYRRGKLSLKPGCNAIQSLESELNGLLGKLRETAGAECMRTLPFHNNPRIMAECGSKGSALNISQMMACVGQQSVGGKRVPEGFVNRTLPHFLPHALHASAKGFVANSFYSGLTATEFFFHTMGGREGLVDTAVKTAETGYMARRLMKALEDLSCQYDQTVRNSEGSVVQFTYGDDGLNPAYMEGDDRPVDFHRLLEHIRNTLPDRESPALLPFELRRLGKEVVQRPMFQAILPTGRKFLIEIEEFLGSVASEIAANRTGCGIESMDKEVKTYASKLEKAFDEDEVASVLKTKSEAGGEKKEKKIQVSTKLEKLAKPHGRRRLVKPEAESDDDTEDSDEDMSLDLTTYKRKGLDKVGLPEWERTRFKTAKARAEWNKRAGQDGTAEKEEAAWLLSHNVCRITAKQVEKLLEVSLYKYNRAGMEPGEAVGAVGAQSISEPGTQMTLKTFHFAGVASMNVTLGVPRLKEIINASKIISTPIITAALVCKTDERSARIVKGRIEKTTLGEIAVHIKEVFARDQAYLSVKLDLKAIEQLHLNITARSVRNSILNAVGVGPRGVLRLLKEQHVLLNARCPDKLRLLAPPNYKGAKGDTRGAYFALQALKAELPGVIVQGIPTVNRAVINYEEVQDPNAAKSLHLLVEGYGLAEVMGIPGVDGLHTTSNHIIEVEKTLGIEAARELISSEVNYIMSAYGIGIDRRHLMLLSDIMTFKGEVLGITRFGIAKMKESVLMLASFEKTTDHLFDAAVHSRTDAIVGVSECIIMGIPIPLGTGIFKLLRQVEKPRVQQRRPLLSAQL</sequence>
<dbReference type="GO" id="GO:0000428">
    <property type="term" value="C:DNA-directed RNA polymerase complex"/>
    <property type="evidence" value="ECO:0007669"/>
    <property type="project" value="UniProtKB-KW"/>
</dbReference>
<feature type="compositionally biased region" description="Basic and acidic residues" evidence="15">
    <location>
        <begin position="649"/>
        <end position="668"/>
    </location>
</feature>
<dbReference type="Gene3D" id="1.10.274.100">
    <property type="entry name" value="RNA polymerase Rpb1, domain 3"/>
    <property type="match status" value="1"/>
</dbReference>
<dbReference type="FunFam" id="1.10.274.100:FF:000007">
    <property type="entry name" value="DNA-directed RNA polymerase subunit"/>
    <property type="match status" value="1"/>
</dbReference>
<evidence type="ECO:0000256" key="6">
    <source>
        <dbReference type="ARBA" id="ARBA00022695"/>
    </source>
</evidence>
<comment type="caution">
    <text evidence="17">The sequence shown here is derived from an EMBL/GenBank/DDBJ whole genome shotgun (WGS) entry which is preliminary data.</text>
</comment>
<dbReference type="InterPro" id="IPR038120">
    <property type="entry name" value="Rpb1_funnel_sf"/>
</dbReference>
<evidence type="ECO:0000256" key="9">
    <source>
        <dbReference type="ARBA" id="ARBA00022842"/>
    </source>
</evidence>
<dbReference type="InterPro" id="IPR042102">
    <property type="entry name" value="RNA_pol_Rpb1_3_sf"/>
</dbReference>
<evidence type="ECO:0000256" key="1">
    <source>
        <dbReference type="ARBA" id="ARBA00004123"/>
    </source>
</evidence>
<dbReference type="SMART" id="SM00663">
    <property type="entry name" value="RPOLA_N"/>
    <property type="match status" value="1"/>
</dbReference>
<dbReference type="InterPro" id="IPR035697">
    <property type="entry name" value="RNAP_III_RPC1_N"/>
</dbReference>
<feature type="domain" description="RNA polymerase N-terminal" evidence="16">
    <location>
        <begin position="743"/>
        <end position="1048"/>
    </location>
</feature>
<dbReference type="Pfam" id="PF05000">
    <property type="entry name" value="RNA_pol_Rpb1_4"/>
    <property type="match status" value="1"/>
</dbReference>
<keyword evidence="9" id="KW-0460">Magnesium</keyword>
<dbReference type="Proteomes" id="UP001165083">
    <property type="component" value="Unassembled WGS sequence"/>
</dbReference>
<evidence type="ECO:0000256" key="10">
    <source>
        <dbReference type="ARBA" id="ARBA00023163"/>
    </source>
</evidence>
<keyword evidence="4 14" id="KW-0240">DNA-directed RNA polymerase</keyword>
<comment type="catalytic activity">
    <reaction evidence="12 14">
        <text>RNA(n) + a ribonucleoside 5'-triphosphate = RNA(n+1) + diphosphate</text>
        <dbReference type="Rhea" id="RHEA:21248"/>
        <dbReference type="Rhea" id="RHEA-COMP:14527"/>
        <dbReference type="Rhea" id="RHEA-COMP:17342"/>
        <dbReference type="ChEBI" id="CHEBI:33019"/>
        <dbReference type="ChEBI" id="CHEBI:61557"/>
        <dbReference type="ChEBI" id="CHEBI:140395"/>
        <dbReference type="EC" id="2.7.7.6"/>
    </reaction>
</comment>
<dbReference type="GO" id="GO:0003899">
    <property type="term" value="F:DNA-directed RNA polymerase activity"/>
    <property type="evidence" value="ECO:0007669"/>
    <property type="project" value="UniProtKB-EC"/>
</dbReference>
<dbReference type="GO" id="GO:0006351">
    <property type="term" value="P:DNA-templated transcription"/>
    <property type="evidence" value="ECO:0007669"/>
    <property type="project" value="InterPro"/>
</dbReference>
<proteinExistence type="inferred from homology"/>
<dbReference type="Gene3D" id="2.40.40.20">
    <property type="match status" value="1"/>
</dbReference>
<dbReference type="InterPro" id="IPR015700">
    <property type="entry name" value="RPC1"/>
</dbReference>
<evidence type="ECO:0000256" key="3">
    <source>
        <dbReference type="ARBA" id="ARBA00011206"/>
    </source>
</evidence>
<evidence type="ECO:0000256" key="14">
    <source>
        <dbReference type="RuleBase" id="RU004279"/>
    </source>
</evidence>
<dbReference type="Pfam" id="PF00623">
    <property type="entry name" value="RNA_pol_Rpb1_2"/>
    <property type="match status" value="1"/>
</dbReference>
<dbReference type="Pfam" id="PF04998">
    <property type="entry name" value="RNA_pol_Rpb1_5"/>
    <property type="match status" value="1"/>
</dbReference>
<dbReference type="InterPro" id="IPR035698">
    <property type="entry name" value="RNAP_III_Rpc1_C"/>
</dbReference>
<dbReference type="InterPro" id="IPR007066">
    <property type="entry name" value="RNA_pol_Rpb1_3"/>
</dbReference>
<evidence type="ECO:0000256" key="12">
    <source>
        <dbReference type="ARBA" id="ARBA00048552"/>
    </source>
</evidence>
<dbReference type="InterPro" id="IPR007083">
    <property type="entry name" value="RNA_pol_Rpb1_4"/>
</dbReference>
<reference evidence="17" key="1">
    <citation type="submission" date="2023-04" db="EMBL/GenBank/DDBJ databases">
        <title>Phytophthora lilii NBRC 32176.</title>
        <authorList>
            <person name="Ichikawa N."/>
            <person name="Sato H."/>
            <person name="Tonouchi N."/>
        </authorList>
    </citation>
    <scope>NUCLEOTIDE SEQUENCE</scope>
    <source>
        <strain evidence="17">NBRC 32176</strain>
    </source>
</reference>
<dbReference type="GO" id="GO:0046872">
    <property type="term" value="F:metal ion binding"/>
    <property type="evidence" value="ECO:0007669"/>
    <property type="project" value="UniProtKB-KW"/>
</dbReference>
<evidence type="ECO:0000256" key="15">
    <source>
        <dbReference type="SAM" id="MobiDB-lite"/>
    </source>
</evidence>
<dbReference type="PANTHER" id="PTHR48446:SF1">
    <property type="entry name" value="DNA-DIRECTED RNA POLYMERASE SUBUNIT BETA' N-TERMINAL SECTION"/>
    <property type="match status" value="1"/>
</dbReference>
<keyword evidence="7" id="KW-0479">Metal-binding</keyword>
<feature type="region of interest" description="Disordered" evidence="15">
    <location>
        <begin position="500"/>
        <end position="599"/>
    </location>
</feature>
<dbReference type="Pfam" id="PF04997">
    <property type="entry name" value="RNA_pol_Rpb1_1"/>
    <property type="match status" value="1"/>
</dbReference>
<dbReference type="PANTHER" id="PTHR48446">
    <property type="entry name" value="DNA-DIRECTED RNA POLYMERASE SUBUNIT BETA' N-TERMINAL SECTION"/>
    <property type="match status" value="1"/>
</dbReference>
<keyword evidence="8" id="KW-0862">Zinc</keyword>
<keyword evidence="6 14" id="KW-0548">Nucleotidyltransferase</keyword>
<keyword evidence="10 14" id="KW-0804">Transcription</keyword>
<evidence type="ECO:0000313" key="18">
    <source>
        <dbReference type="Proteomes" id="UP001165083"/>
    </source>
</evidence>
<evidence type="ECO:0000259" key="16">
    <source>
        <dbReference type="SMART" id="SM00663"/>
    </source>
</evidence>
<dbReference type="InterPro" id="IPR007080">
    <property type="entry name" value="RNA_pol_Rpb1_1"/>
</dbReference>
<feature type="region of interest" description="Disordered" evidence="15">
    <location>
        <begin position="646"/>
        <end position="670"/>
    </location>
</feature>
<dbReference type="FunFam" id="1.10.132.30:FF:000001">
    <property type="entry name" value="DNA-directed RNA polymerase subunit"/>
    <property type="match status" value="1"/>
</dbReference>
<feature type="region of interest" description="Disordered" evidence="15">
    <location>
        <begin position="411"/>
        <end position="465"/>
    </location>
</feature>
<comment type="function">
    <text evidence="13">DNA-dependent RNA polymerase catalyzes the transcription of DNA into RNA using the four ribonucleoside triphosphates as substrates. Largest and catalytic core component of RNA polymerase III which synthesizes small RNAs, such as 5S rRNA and tRNAs. Forms the polymerase active center together with the second largest subunit. A single-stranded DNA template strand of the promoter is positioned within the central active site cleft of Pol III. A bridging helix emanates from RPC1 and crosses the cleft near the catalytic site and is thought to promote translocation of Pol III by acting as a ratchet that moves the RNA-DNA hybrid through the active site by switching from straight to bent conformations at each step of nucleotide addition.</text>
</comment>
<keyword evidence="18" id="KW-1185">Reference proteome</keyword>
<keyword evidence="11" id="KW-0539">Nucleus</keyword>
<dbReference type="InterPro" id="IPR000722">
    <property type="entry name" value="RNA_pol_asu"/>
</dbReference>
<dbReference type="FunFam" id="2.40.40.20:FF:000019">
    <property type="entry name" value="DNA-directed RNA polymerase II subunit RPB1"/>
    <property type="match status" value="1"/>
</dbReference>
<evidence type="ECO:0000256" key="8">
    <source>
        <dbReference type="ARBA" id="ARBA00022833"/>
    </source>
</evidence>
<dbReference type="InterPro" id="IPR007081">
    <property type="entry name" value="RNA_pol_Rpb1_5"/>
</dbReference>
<comment type="subcellular location">
    <subcellularLocation>
        <location evidence="1">Nucleus</location>
    </subcellularLocation>
</comment>
<dbReference type="FunFam" id="3.30.1490.180:FF:000002">
    <property type="entry name" value="DNA-directed RNA polymerase subunit"/>
    <property type="match status" value="1"/>
</dbReference>
<gene>
    <name evidence="17" type="ORF">Plil01_001219900</name>
</gene>
<comment type="similarity">
    <text evidence="2 14">Belongs to the RNA polymerase beta' chain family.</text>
</comment>
<feature type="compositionally biased region" description="Low complexity" evidence="15">
    <location>
        <begin position="515"/>
        <end position="533"/>
    </location>
</feature>
<dbReference type="GO" id="GO:0003677">
    <property type="term" value="F:DNA binding"/>
    <property type="evidence" value="ECO:0007669"/>
    <property type="project" value="InterPro"/>
</dbReference>
<evidence type="ECO:0000256" key="2">
    <source>
        <dbReference type="ARBA" id="ARBA00006460"/>
    </source>
</evidence>
<dbReference type="EC" id="2.7.7.6" evidence="14"/>
<evidence type="ECO:0000256" key="5">
    <source>
        <dbReference type="ARBA" id="ARBA00022679"/>
    </source>
</evidence>
<accession>A0A9W6UB95</accession>